<keyword evidence="6" id="KW-1015">Disulfide bond</keyword>
<dbReference type="InterPro" id="IPR013128">
    <property type="entry name" value="Peptidase_C1A"/>
</dbReference>
<dbReference type="PROSITE" id="PS00139">
    <property type="entry name" value="THIOL_PROTEASE_CYS"/>
    <property type="match status" value="1"/>
</dbReference>
<dbReference type="PROSITE" id="PS00640">
    <property type="entry name" value="THIOL_PROTEASE_ASN"/>
    <property type="match status" value="1"/>
</dbReference>
<accession>A0A8D2LRU8</accession>
<dbReference type="CDD" id="cd02248">
    <property type="entry name" value="Peptidase_C1A"/>
    <property type="match status" value="1"/>
</dbReference>
<dbReference type="GO" id="GO:0006508">
    <property type="term" value="P:proteolysis"/>
    <property type="evidence" value="ECO:0007669"/>
    <property type="project" value="UniProtKB-KW"/>
</dbReference>
<feature type="signal peptide" evidence="7">
    <location>
        <begin position="1"/>
        <end position="19"/>
    </location>
</feature>
<evidence type="ECO:0000259" key="8">
    <source>
        <dbReference type="SMART" id="SM00645"/>
    </source>
</evidence>
<sequence length="334" mass="37505">MSFCSLLVLTCLACGKTLQDPAVEELWRDWKSAHTKEYLEGEEVFRRAVWEENLHLIEKHNHEADLGKHTYWLGMNHFGDQTNEEFNQRMNGFRPDLAEQDVGNHTWFRESTTLKIPKRVDWRDKGYVTPVKDQGSCGSCWAFSATGALEGMRARKTGKLVSLSEQNLVDCSREQHNHGCRGGVASQAFLYVKKNGGINSEQLYPYEGKDKLCHYDPADVAATCGSIESIPKGNEKALEQAVGQKGPISVALDSRSKQFQFYRKGIFQSTWGGDVLNHAMLAIGYNDSQENGKGTGYWILKNSWSKNWGEDGYMRLLKGSNQCGVANSASYPTV</sequence>
<keyword evidence="11" id="KW-1185">Reference proteome</keyword>
<keyword evidence="3" id="KW-0378">Hydrolase</keyword>
<dbReference type="PANTHER" id="PTHR12411">
    <property type="entry name" value="CYSTEINE PROTEASE FAMILY C1-RELATED"/>
    <property type="match status" value="1"/>
</dbReference>
<gene>
    <name evidence="10" type="primary">LOC123016870</name>
</gene>
<evidence type="ECO:0000256" key="2">
    <source>
        <dbReference type="ARBA" id="ARBA00022670"/>
    </source>
</evidence>
<dbReference type="Ensembl" id="ENSVKKT00000026525.1">
    <property type="protein sequence ID" value="ENSVKKP00000025893.1"/>
    <property type="gene ID" value="ENSVKKG00000016945.1"/>
</dbReference>
<comment type="similarity">
    <text evidence="1">Belongs to the peptidase C1 family.</text>
</comment>
<reference evidence="10" key="1">
    <citation type="submission" date="2025-08" db="UniProtKB">
        <authorList>
            <consortium name="Ensembl"/>
        </authorList>
    </citation>
    <scope>IDENTIFICATION</scope>
</reference>
<dbReference type="OrthoDB" id="9025543at2759"/>
<evidence type="ECO:0000256" key="1">
    <source>
        <dbReference type="ARBA" id="ARBA00008455"/>
    </source>
</evidence>
<keyword evidence="5" id="KW-0865">Zymogen</keyword>
<dbReference type="AlphaFoldDB" id="A0A8D2LRU8"/>
<dbReference type="RefSeq" id="XP_044273510.1">
    <property type="nucleotide sequence ID" value="XM_044417575.1"/>
</dbReference>
<dbReference type="InterPro" id="IPR000169">
    <property type="entry name" value="Pept_cys_AS"/>
</dbReference>
<dbReference type="PRINTS" id="PR00705">
    <property type="entry name" value="PAPAIN"/>
</dbReference>
<dbReference type="GO" id="GO:0008234">
    <property type="term" value="F:cysteine-type peptidase activity"/>
    <property type="evidence" value="ECO:0007669"/>
    <property type="project" value="UniProtKB-KW"/>
</dbReference>
<dbReference type="OMA" id="PKTHFRY"/>
<evidence type="ECO:0000256" key="5">
    <source>
        <dbReference type="ARBA" id="ARBA00023145"/>
    </source>
</evidence>
<dbReference type="InterPro" id="IPR013201">
    <property type="entry name" value="Prot_inhib_I29"/>
</dbReference>
<dbReference type="Pfam" id="PF00112">
    <property type="entry name" value="Peptidase_C1"/>
    <property type="match status" value="1"/>
</dbReference>
<dbReference type="PROSITE" id="PS00639">
    <property type="entry name" value="THIOL_PROTEASE_HIS"/>
    <property type="match status" value="1"/>
</dbReference>
<evidence type="ECO:0000256" key="3">
    <source>
        <dbReference type="ARBA" id="ARBA00022801"/>
    </source>
</evidence>
<dbReference type="SUPFAM" id="SSF54001">
    <property type="entry name" value="Cysteine proteinases"/>
    <property type="match status" value="1"/>
</dbReference>
<dbReference type="FunFam" id="3.90.70.10:FF:000006">
    <property type="entry name" value="Cathepsin S"/>
    <property type="match status" value="1"/>
</dbReference>
<dbReference type="Gene3D" id="3.90.70.10">
    <property type="entry name" value="Cysteine proteinases"/>
    <property type="match status" value="1"/>
</dbReference>
<dbReference type="Proteomes" id="UP000694545">
    <property type="component" value="Unplaced"/>
</dbReference>
<dbReference type="Pfam" id="PF08246">
    <property type="entry name" value="Inhibitor_I29"/>
    <property type="match status" value="1"/>
</dbReference>
<dbReference type="SMART" id="SM00848">
    <property type="entry name" value="Inhibitor_I29"/>
    <property type="match status" value="1"/>
</dbReference>
<dbReference type="InterPro" id="IPR025661">
    <property type="entry name" value="Pept_asp_AS"/>
</dbReference>
<evidence type="ECO:0008006" key="12">
    <source>
        <dbReference type="Google" id="ProtNLM"/>
    </source>
</evidence>
<dbReference type="InterPro" id="IPR038765">
    <property type="entry name" value="Papain-like_cys_pep_sf"/>
</dbReference>
<evidence type="ECO:0000259" key="9">
    <source>
        <dbReference type="SMART" id="SM00848"/>
    </source>
</evidence>
<evidence type="ECO:0000313" key="11">
    <source>
        <dbReference type="Proteomes" id="UP000694545"/>
    </source>
</evidence>
<evidence type="ECO:0000256" key="4">
    <source>
        <dbReference type="ARBA" id="ARBA00022807"/>
    </source>
</evidence>
<keyword evidence="4" id="KW-0788">Thiol protease</keyword>
<name>A0A8D2LRU8_VARKO</name>
<organism evidence="10 11">
    <name type="scientific">Varanus komodoensis</name>
    <name type="common">Komodo dragon</name>
    <dbReference type="NCBI Taxonomy" id="61221"/>
    <lineage>
        <taxon>Eukaryota</taxon>
        <taxon>Metazoa</taxon>
        <taxon>Chordata</taxon>
        <taxon>Craniata</taxon>
        <taxon>Vertebrata</taxon>
        <taxon>Euteleostomi</taxon>
        <taxon>Lepidosauria</taxon>
        <taxon>Squamata</taxon>
        <taxon>Bifurcata</taxon>
        <taxon>Unidentata</taxon>
        <taxon>Episquamata</taxon>
        <taxon>Toxicofera</taxon>
        <taxon>Anguimorpha</taxon>
        <taxon>Paleoanguimorpha</taxon>
        <taxon>Varanoidea</taxon>
        <taxon>Varanidae</taxon>
        <taxon>Varanus</taxon>
    </lineage>
</organism>
<protein>
    <recommendedName>
        <fullName evidence="12">Cathepsin L1-like</fullName>
    </recommendedName>
</protein>
<dbReference type="InterPro" id="IPR025660">
    <property type="entry name" value="Pept_his_AS"/>
</dbReference>
<dbReference type="KEGG" id="vko:123016870"/>
<dbReference type="GeneID" id="123016870"/>
<proteinExistence type="inferred from homology"/>
<feature type="domain" description="Peptidase C1A papain C-terminal" evidence="8">
    <location>
        <begin position="116"/>
        <end position="333"/>
    </location>
</feature>
<dbReference type="InterPro" id="IPR000668">
    <property type="entry name" value="Peptidase_C1A_C"/>
</dbReference>
<dbReference type="InterPro" id="IPR039417">
    <property type="entry name" value="Peptidase_C1A_papain-like"/>
</dbReference>
<evidence type="ECO:0000313" key="10">
    <source>
        <dbReference type="Ensembl" id="ENSVKKP00000025893.1"/>
    </source>
</evidence>
<feature type="chain" id="PRO_5034598865" description="Cathepsin L1-like" evidence="7">
    <location>
        <begin position="20"/>
        <end position="334"/>
    </location>
</feature>
<evidence type="ECO:0000256" key="6">
    <source>
        <dbReference type="ARBA" id="ARBA00023157"/>
    </source>
</evidence>
<evidence type="ECO:0000256" key="7">
    <source>
        <dbReference type="SAM" id="SignalP"/>
    </source>
</evidence>
<keyword evidence="7" id="KW-0732">Signal</keyword>
<dbReference type="SMART" id="SM00645">
    <property type="entry name" value="Pept_C1"/>
    <property type="match status" value="1"/>
</dbReference>
<keyword evidence="2" id="KW-0645">Protease</keyword>
<reference evidence="10" key="2">
    <citation type="submission" date="2025-09" db="UniProtKB">
        <authorList>
            <consortium name="Ensembl"/>
        </authorList>
    </citation>
    <scope>IDENTIFICATION</scope>
</reference>
<feature type="domain" description="Cathepsin propeptide inhibitor" evidence="9">
    <location>
        <begin position="27"/>
        <end position="86"/>
    </location>
</feature>